<name>A0AA38UMG0_9AGAR</name>
<proteinExistence type="predicted"/>
<reference evidence="1" key="1">
    <citation type="submission" date="2022-08" db="EMBL/GenBank/DDBJ databases">
        <authorList>
            <consortium name="DOE Joint Genome Institute"/>
            <person name="Min B."/>
            <person name="Riley R."/>
            <person name="Sierra-Patev S."/>
            <person name="Naranjo-Ortiz M."/>
            <person name="Looney B."/>
            <person name="Konkel Z."/>
            <person name="Slot J.C."/>
            <person name="Sakamoto Y."/>
            <person name="Steenwyk J.L."/>
            <person name="Rokas A."/>
            <person name="Carro J."/>
            <person name="Camarero S."/>
            <person name="Ferreira P."/>
            <person name="Molpeceres G."/>
            <person name="Ruiz-Duenas F.J."/>
            <person name="Serrano A."/>
            <person name="Henrissat B."/>
            <person name="Drula E."/>
            <person name="Hughes K.W."/>
            <person name="Mata J.L."/>
            <person name="Ishikawa N.K."/>
            <person name="Vargas-Isla R."/>
            <person name="Ushijima S."/>
            <person name="Smith C.A."/>
            <person name="Ahrendt S."/>
            <person name="Andreopoulos W."/>
            <person name="He G."/>
            <person name="Labutti K."/>
            <person name="Lipzen A."/>
            <person name="Ng V."/>
            <person name="Sandor L."/>
            <person name="Barry K."/>
            <person name="Martinez A.T."/>
            <person name="Xiao Y."/>
            <person name="Gibbons J.G."/>
            <person name="Terashima K."/>
            <person name="Hibbett D.S."/>
            <person name="Grigoriev I.V."/>
        </authorList>
    </citation>
    <scope>NUCLEOTIDE SEQUENCE</scope>
    <source>
        <strain evidence="1">TFB7829</strain>
    </source>
</reference>
<accession>A0AA38UMG0</accession>
<dbReference type="AlphaFoldDB" id="A0AA38UMG0"/>
<protein>
    <submittedName>
        <fullName evidence="1">Uncharacterized protein</fullName>
    </submittedName>
</protein>
<sequence>ESGYPRFIAELGEHVGHPTLEELTRQFLHEQLGLSEDLDLPHITSKINVYHSAIAVFFAPSDRDRAGIRGMQQERIRCTPS</sequence>
<dbReference type="Proteomes" id="UP001163850">
    <property type="component" value="Unassembled WGS sequence"/>
</dbReference>
<dbReference type="EMBL" id="MU802355">
    <property type="protein sequence ID" value="KAJ3979405.1"/>
    <property type="molecule type" value="Genomic_DNA"/>
</dbReference>
<gene>
    <name evidence="1" type="ORF">F5890DRAFT_1372276</name>
</gene>
<evidence type="ECO:0000313" key="2">
    <source>
        <dbReference type="Proteomes" id="UP001163850"/>
    </source>
</evidence>
<organism evidence="1 2">
    <name type="scientific">Lentinula detonsa</name>
    <dbReference type="NCBI Taxonomy" id="2804962"/>
    <lineage>
        <taxon>Eukaryota</taxon>
        <taxon>Fungi</taxon>
        <taxon>Dikarya</taxon>
        <taxon>Basidiomycota</taxon>
        <taxon>Agaricomycotina</taxon>
        <taxon>Agaricomycetes</taxon>
        <taxon>Agaricomycetidae</taxon>
        <taxon>Agaricales</taxon>
        <taxon>Marasmiineae</taxon>
        <taxon>Omphalotaceae</taxon>
        <taxon>Lentinula</taxon>
    </lineage>
</organism>
<comment type="caution">
    <text evidence="1">The sequence shown here is derived from an EMBL/GenBank/DDBJ whole genome shotgun (WGS) entry which is preliminary data.</text>
</comment>
<feature type="non-terminal residue" evidence="1">
    <location>
        <position position="81"/>
    </location>
</feature>
<evidence type="ECO:0000313" key="1">
    <source>
        <dbReference type="EMBL" id="KAJ3979405.1"/>
    </source>
</evidence>
<feature type="non-terminal residue" evidence="1">
    <location>
        <position position="1"/>
    </location>
</feature>